<keyword evidence="4" id="KW-0732">Signal</keyword>
<protein>
    <submittedName>
        <fullName evidence="7">Heme/hemopexin transporter protein huxB</fullName>
    </submittedName>
</protein>
<dbReference type="Pfam" id="PF03865">
    <property type="entry name" value="ShlB"/>
    <property type="match status" value="1"/>
</dbReference>
<dbReference type="GO" id="GO:0098046">
    <property type="term" value="C:type V protein secretion system complex"/>
    <property type="evidence" value="ECO:0007669"/>
    <property type="project" value="TreeGrafter"/>
</dbReference>
<keyword evidence="3" id="KW-0998">Cell outer membrane</keyword>
<proteinExistence type="predicted"/>
<reference evidence="7 8" key="1">
    <citation type="submission" date="2018-06" db="EMBL/GenBank/DDBJ databases">
        <authorList>
            <consortium name="Pathogen Informatics"/>
            <person name="Doyle S."/>
        </authorList>
    </citation>
    <scope>NUCLEOTIDE SEQUENCE [LARGE SCALE GENOMIC DNA]</scope>
    <source>
        <strain evidence="7 8">NCTC10571</strain>
    </source>
</reference>
<accession>A0A378NU26</accession>
<feature type="chain" id="PRO_5016623117" evidence="4">
    <location>
        <begin position="22"/>
        <end position="548"/>
    </location>
</feature>
<keyword evidence="2" id="KW-0812">Transmembrane</keyword>
<evidence type="ECO:0000259" key="6">
    <source>
        <dbReference type="Pfam" id="PF08479"/>
    </source>
</evidence>
<evidence type="ECO:0000256" key="3">
    <source>
        <dbReference type="ARBA" id="ARBA00023237"/>
    </source>
</evidence>
<dbReference type="GO" id="GO:0046819">
    <property type="term" value="P:protein secretion by the type V secretion system"/>
    <property type="evidence" value="ECO:0007669"/>
    <property type="project" value="TreeGrafter"/>
</dbReference>
<evidence type="ECO:0000256" key="1">
    <source>
        <dbReference type="ARBA" id="ARBA00022452"/>
    </source>
</evidence>
<dbReference type="InterPro" id="IPR005565">
    <property type="entry name" value="Hemolysn_activator_HlyB_C"/>
</dbReference>
<keyword evidence="1" id="KW-0472">Membrane</keyword>
<dbReference type="AlphaFoldDB" id="A0A378NU26"/>
<keyword evidence="1" id="KW-1134">Transmembrane beta strand</keyword>
<sequence length="548" mass="61770">MNKSIKLTAALCLLCSSSAMAASPIPTFDKEAVTTNPYNRTGQQEVVDSSKLEKEHYQEGNTGTEEDPAFFVKQINLTGFELPDDEGKLSAILNKYSNRNVKVSELGILTSELNEYCRICGYTVPQAIIPAQEIKDGILEIQIYIASYDEINIVKNESDVADKVLAKYIDYLEDEDVILDKKLEMAINNINDLPGVIATAVLKPGSKAGTTSIDLVVDKRPVWNNYIFVDNGGGYYSGRYRYGFNTEINNPGHQGDKFIINGSLTSHDVKNYGIRYETPVGSRGTRAGIAYSQSNYELNTNSMYDSLGRSKGISIYGMTPIYRDREDRVTAIYGYDRRDIRDELNFKILPGILPNITTDKTADVWHVGVSGSQYNPNQFTQYSLIYWYGNLDTEGGSYLDGDYHKLTADWLNIWYDNKFNYRINMHGQMASRALDGSEQFFLGGMNGVRAYGNGDGYGDDAYLATFEVRCKTDIEGLEAAAFIDTGYAENKAFDFGEHLSGWGLGLRYAKPNDWYAQLDWSKKINAREDLVEPDDHSGRWWFQMYKMF</sequence>
<evidence type="ECO:0000256" key="2">
    <source>
        <dbReference type="ARBA" id="ARBA00022692"/>
    </source>
</evidence>
<evidence type="ECO:0000313" key="8">
    <source>
        <dbReference type="Proteomes" id="UP000255234"/>
    </source>
</evidence>
<evidence type="ECO:0000259" key="5">
    <source>
        <dbReference type="Pfam" id="PF03865"/>
    </source>
</evidence>
<gene>
    <name evidence="7" type="primary">hxuB</name>
    <name evidence="7" type="ORF">NCTC10571_02049</name>
</gene>
<feature type="domain" description="Haemolysin activator HlyB C-terminal" evidence="5">
    <location>
        <begin position="209"/>
        <end position="507"/>
    </location>
</feature>
<dbReference type="EMBL" id="UGPP01000001">
    <property type="protein sequence ID" value="STY71872.1"/>
    <property type="molecule type" value="Genomic_DNA"/>
</dbReference>
<name>A0A378NU26_9FIRM</name>
<dbReference type="InterPro" id="IPR051544">
    <property type="entry name" value="TPS_OM_transporter"/>
</dbReference>
<evidence type="ECO:0000313" key="7">
    <source>
        <dbReference type="EMBL" id="STY71872.1"/>
    </source>
</evidence>
<evidence type="ECO:0000256" key="4">
    <source>
        <dbReference type="SAM" id="SignalP"/>
    </source>
</evidence>
<feature type="signal peptide" evidence="4">
    <location>
        <begin position="1"/>
        <end position="21"/>
    </location>
</feature>
<dbReference type="PANTHER" id="PTHR34597">
    <property type="entry name" value="SLR1661 PROTEIN"/>
    <property type="match status" value="1"/>
</dbReference>
<dbReference type="GO" id="GO:0008320">
    <property type="term" value="F:protein transmembrane transporter activity"/>
    <property type="evidence" value="ECO:0007669"/>
    <property type="project" value="TreeGrafter"/>
</dbReference>
<dbReference type="RefSeq" id="WP_115152037.1">
    <property type="nucleotide sequence ID" value="NZ_UGPP01000001.1"/>
</dbReference>
<feature type="domain" description="Polypeptide-transport-associated ShlB-type" evidence="6">
    <location>
        <begin position="70"/>
        <end position="143"/>
    </location>
</feature>
<dbReference type="PANTHER" id="PTHR34597:SF1">
    <property type="entry name" value="HEME_HEMOPEXIN TRANSPORTER PROTEIN HUXB"/>
    <property type="match status" value="1"/>
</dbReference>
<dbReference type="Proteomes" id="UP000255234">
    <property type="component" value="Unassembled WGS sequence"/>
</dbReference>
<organism evidence="7 8">
    <name type="scientific">Megamonas hypermegale</name>
    <dbReference type="NCBI Taxonomy" id="158847"/>
    <lineage>
        <taxon>Bacteria</taxon>
        <taxon>Bacillati</taxon>
        <taxon>Bacillota</taxon>
        <taxon>Negativicutes</taxon>
        <taxon>Selenomonadales</taxon>
        <taxon>Selenomonadaceae</taxon>
        <taxon>Megamonas</taxon>
    </lineage>
</organism>
<dbReference type="InterPro" id="IPR013686">
    <property type="entry name" value="Polypept-transport_assoc_ShlB"/>
</dbReference>
<dbReference type="Gene3D" id="2.40.160.50">
    <property type="entry name" value="membrane protein fhac: a member of the omp85/tpsb transporter family"/>
    <property type="match status" value="1"/>
</dbReference>
<dbReference type="Gene3D" id="3.10.20.310">
    <property type="entry name" value="membrane protein fhac"/>
    <property type="match status" value="1"/>
</dbReference>
<dbReference type="Pfam" id="PF08479">
    <property type="entry name" value="POTRA_2"/>
    <property type="match status" value="1"/>
</dbReference>